<comment type="caution">
    <text evidence="2">The sequence shown here is derived from an EMBL/GenBank/DDBJ whole genome shotgun (WGS) entry which is preliminary data.</text>
</comment>
<dbReference type="RefSeq" id="WP_377360251.1">
    <property type="nucleotide sequence ID" value="NZ_JBHTCM010000018.1"/>
</dbReference>
<proteinExistence type="predicted"/>
<keyword evidence="3" id="KW-1185">Reference proteome</keyword>
<dbReference type="InterPro" id="IPR009003">
    <property type="entry name" value="Peptidase_S1_PA"/>
</dbReference>
<evidence type="ECO:0000256" key="1">
    <source>
        <dbReference type="SAM" id="MobiDB-lite"/>
    </source>
</evidence>
<feature type="region of interest" description="Disordered" evidence="1">
    <location>
        <begin position="36"/>
        <end position="63"/>
    </location>
</feature>
<evidence type="ECO:0008006" key="4">
    <source>
        <dbReference type="Google" id="ProtNLM"/>
    </source>
</evidence>
<name>A0ABW2KZD6_9PROT</name>
<evidence type="ECO:0000313" key="2">
    <source>
        <dbReference type="EMBL" id="MFC7334705.1"/>
    </source>
</evidence>
<feature type="compositionally biased region" description="Pro residues" evidence="1">
    <location>
        <begin position="36"/>
        <end position="46"/>
    </location>
</feature>
<dbReference type="PROSITE" id="PS51257">
    <property type="entry name" value="PROKAR_LIPOPROTEIN"/>
    <property type="match status" value="1"/>
</dbReference>
<gene>
    <name evidence="2" type="ORF">ACFQPS_16170</name>
</gene>
<organism evidence="2 3">
    <name type="scientific">Rhodocista pekingensis</name>
    <dbReference type="NCBI Taxonomy" id="201185"/>
    <lineage>
        <taxon>Bacteria</taxon>
        <taxon>Pseudomonadati</taxon>
        <taxon>Pseudomonadota</taxon>
        <taxon>Alphaproteobacteria</taxon>
        <taxon>Rhodospirillales</taxon>
        <taxon>Azospirillaceae</taxon>
        <taxon>Rhodocista</taxon>
    </lineage>
</organism>
<reference evidence="3" key="1">
    <citation type="journal article" date="2019" name="Int. J. Syst. Evol. Microbiol.">
        <title>The Global Catalogue of Microorganisms (GCM) 10K type strain sequencing project: providing services to taxonomists for standard genome sequencing and annotation.</title>
        <authorList>
            <consortium name="The Broad Institute Genomics Platform"/>
            <consortium name="The Broad Institute Genome Sequencing Center for Infectious Disease"/>
            <person name="Wu L."/>
            <person name="Ma J."/>
        </authorList>
    </citation>
    <scope>NUCLEOTIDE SEQUENCE [LARGE SCALE GENOMIC DNA]</scope>
    <source>
        <strain evidence="3">CGMCC 1.16275</strain>
    </source>
</reference>
<dbReference type="Gene3D" id="2.40.10.120">
    <property type="match status" value="1"/>
</dbReference>
<accession>A0ABW2KZD6</accession>
<dbReference type="SUPFAM" id="SSF50494">
    <property type="entry name" value="Trypsin-like serine proteases"/>
    <property type="match status" value="1"/>
</dbReference>
<dbReference type="Proteomes" id="UP001596456">
    <property type="component" value="Unassembled WGS sequence"/>
</dbReference>
<protein>
    <recommendedName>
        <fullName evidence="4">Serine protease</fullName>
    </recommendedName>
</protein>
<dbReference type="EMBL" id="JBHTCM010000018">
    <property type="protein sequence ID" value="MFC7334705.1"/>
    <property type="molecule type" value="Genomic_DNA"/>
</dbReference>
<sequence length="438" mass="44712">MTGGSRGRNALRRGPVLLLLPWLAGCGGGAVLPPLPGAAPGAPEPPSITWDEPGSGPAPESRPVPLGIQGLAFDIPRGSDAGSHRFGLLCGPPYTTVTWVPPRFGRGDLEDLVHGTLTAQGFDVAGDPDDPFAAEDRRRAEILLAGRLVAARYDLCNAVNLWTAWSEGQSGEAAVRVEWTLYARADRAVLFRAVTDGRARLAEASPDGRFLLLRGALGDAVAALGRLPDFHAALGRAALGRGIPAAASPPAAPDLPWIALPAVDGTAPAGTPLRVGDGHGVVLTADGLALAAAPPALLAAPVPVVLADGRSVSATVERADPDAGVALLRLPPGQHTARPLRLSRPRVSEPVRVETGGRVLEGIVATAPPGGPVLAELPGLSGRTGLPLLDTAGRVVALGVAAPPGADPPEPGTGWFLPVAEALRALRLRPEALPHPGE</sequence>
<evidence type="ECO:0000313" key="3">
    <source>
        <dbReference type="Proteomes" id="UP001596456"/>
    </source>
</evidence>